<evidence type="ECO:0000313" key="2">
    <source>
        <dbReference type="EMBL" id="CAD7203616.1"/>
    </source>
</evidence>
<feature type="region of interest" description="Disordered" evidence="1">
    <location>
        <begin position="247"/>
        <end position="339"/>
    </location>
</feature>
<sequence>MMALTPRALEMWFYLPISFPCELVLLASRNTISLLDYYNKSGGLGYLLNTWNIRRDSLGVEAVRPTIQTSRPPVSSSGSGSEVDIDTKEDMNIDFKSEADNYTSCSVKLEHLSDGFLTILENIKVDTNPQEDVVIPIKSEMDDFKPCFVKLERISDCFLTTGNHTQKHNGKLNCFSPLVRSKLEGKIIEKDRTKSWKKCKEEWCSKWSLGERRLYGQHEQVKRYFGFFRVSYVLHLRKDSDIPATTVKTTPVVSSACQRTTPRTAQRRTPPPRHDTRNSHSTQLNKKPSPNRDGSPPTPKATGRDFHSLSPRPDAKTYPSRHHRRKDQSNQSINFTANP</sequence>
<reference evidence="2" key="1">
    <citation type="submission" date="2020-11" db="EMBL/GenBank/DDBJ databases">
        <authorList>
            <person name="Tran Van P."/>
        </authorList>
    </citation>
    <scope>NUCLEOTIDE SEQUENCE</scope>
</reference>
<feature type="compositionally biased region" description="Low complexity" evidence="1">
    <location>
        <begin position="258"/>
        <end position="268"/>
    </location>
</feature>
<protein>
    <submittedName>
        <fullName evidence="2">Uncharacterized protein</fullName>
    </submittedName>
</protein>
<evidence type="ECO:0000256" key="1">
    <source>
        <dbReference type="SAM" id="MobiDB-lite"/>
    </source>
</evidence>
<organism evidence="2">
    <name type="scientific">Timema douglasi</name>
    <name type="common">Walking stick</name>
    <dbReference type="NCBI Taxonomy" id="61478"/>
    <lineage>
        <taxon>Eukaryota</taxon>
        <taxon>Metazoa</taxon>
        <taxon>Ecdysozoa</taxon>
        <taxon>Arthropoda</taxon>
        <taxon>Hexapoda</taxon>
        <taxon>Insecta</taxon>
        <taxon>Pterygota</taxon>
        <taxon>Neoptera</taxon>
        <taxon>Polyneoptera</taxon>
        <taxon>Phasmatodea</taxon>
        <taxon>Timematodea</taxon>
        <taxon>Timematoidea</taxon>
        <taxon>Timematidae</taxon>
        <taxon>Timema</taxon>
    </lineage>
</organism>
<feature type="compositionally biased region" description="Polar residues" evidence="1">
    <location>
        <begin position="247"/>
        <end position="257"/>
    </location>
</feature>
<dbReference type="AlphaFoldDB" id="A0A7R8VV06"/>
<name>A0A7R8VV06_TIMDO</name>
<accession>A0A7R8VV06</accession>
<gene>
    <name evidence="2" type="ORF">TDIB3V08_LOCUS9783</name>
</gene>
<feature type="compositionally biased region" description="Polar residues" evidence="1">
    <location>
        <begin position="329"/>
        <end position="339"/>
    </location>
</feature>
<proteinExistence type="predicted"/>
<feature type="compositionally biased region" description="Polar residues" evidence="1">
    <location>
        <begin position="279"/>
        <end position="288"/>
    </location>
</feature>
<dbReference type="EMBL" id="OA570879">
    <property type="protein sequence ID" value="CAD7203616.1"/>
    <property type="molecule type" value="Genomic_DNA"/>
</dbReference>